<feature type="transmembrane region" description="Helical" evidence="7">
    <location>
        <begin position="168"/>
        <end position="187"/>
    </location>
</feature>
<gene>
    <name evidence="8" type="ORF">UFOPK2646_00713</name>
    <name evidence="9" type="ORF">UFOPK2907_01362</name>
    <name evidence="10" type="ORF">UFOPK3197_01070</name>
    <name evidence="11" type="ORF">UFOPK3241_00273</name>
</gene>
<dbReference type="EMBL" id="CAEZYB010000069">
    <property type="protein sequence ID" value="CAB4705969.1"/>
    <property type="molecule type" value="Genomic_DNA"/>
</dbReference>
<keyword evidence="2" id="KW-0813">Transport</keyword>
<evidence type="ECO:0000256" key="6">
    <source>
        <dbReference type="ARBA" id="ARBA00023136"/>
    </source>
</evidence>
<evidence type="ECO:0000256" key="4">
    <source>
        <dbReference type="ARBA" id="ARBA00022692"/>
    </source>
</evidence>
<evidence type="ECO:0000256" key="5">
    <source>
        <dbReference type="ARBA" id="ARBA00022989"/>
    </source>
</evidence>
<evidence type="ECO:0000256" key="1">
    <source>
        <dbReference type="ARBA" id="ARBA00004651"/>
    </source>
</evidence>
<comment type="subcellular location">
    <subcellularLocation>
        <location evidence="1">Cell membrane</location>
        <topology evidence="1">Multi-pass membrane protein</topology>
    </subcellularLocation>
</comment>
<dbReference type="EMBL" id="CAEZZR010000168">
    <property type="protein sequence ID" value="CAB4784213.1"/>
    <property type="molecule type" value="Genomic_DNA"/>
</dbReference>
<dbReference type="PANTHER" id="PTHR30269">
    <property type="entry name" value="TRANSMEMBRANE PROTEIN YFCA"/>
    <property type="match status" value="1"/>
</dbReference>
<evidence type="ECO:0000313" key="9">
    <source>
        <dbReference type="EMBL" id="CAB4784213.1"/>
    </source>
</evidence>
<accession>A0A6J7B5D9</accession>
<evidence type="ECO:0000256" key="7">
    <source>
        <dbReference type="SAM" id="Phobius"/>
    </source>
</evidence>
<evidence type="ECO:0000313" key="10">
    <source>
        <dbReference type="EMBL" id="CAB4832567.1"/>
    </source>
</evidence>
<name>A0A6J7B5D9_9ZZZZ</name>
<evidence type="ECO:0000313" key="8">
    <source>
        <dbReference type="EMBL" id="CAB4705969.1"/>
    </source>
</evidence>
<evidence type="ECO:0000256" key="2">
    <source>
        <dbReference type="ARBA" id="ARBA00022448"/>
    </source>
</evidence>
<reference evidence="11" key="1">
    <citation type="submission" date="2020-05" db="EMBL/GenBank/DDBJ databases">
        <authorList>
            <person name="Chiriac C."/>
            <person name="Salcher M."/>
            <person name="Ghai R."/>
            <person name="Kavagutti S V."/>
        </authorList>
    </citation>
    <scope>NUCLEOTIDE SEQUENCE</scope>
</reference>
<dbReference type="InterPro" id="IPR002781">
    <property type="entry name" value="TM_pro_TauE-like"/>
</dbReference>
<dbReference type="EMBL" id="CAFABI010000144">
    <property type="protein sequence ID" value="CAB4832567.1"/>
    <property type="molecule type" value="Genomic_DNA"/>
</dbReference>
<sequence>MLAFILVVATGFVVGTINGMAGGASLISFPVLLALGLNPVSATVTNALGVTSANLFAVRASDHSARKLIHEYRFHIALSALCASVGAILLLALPERIFENIVPFLLLGATLTILLPAKARSGIKHKITEFMAIAASGFYCGYFGPGQGVMIIATLARDRTRDPKTVNAVKNVIVGITSIISNLIYVFSGRVHWLFVGALFLGSSFGGTLGGKWANKMPRIFYKSLVFSVGIIASIWLFVR</sequence>
<feature type="transmembrane region" description="Helical" evidence="7">
    <location>
        <begin position="100"/>
        <end position="118"/>
    </location>
</feature>
<dbReference type="GO" id="GO:0005886">
    <property type="term" value="C:plasma membrane"/>
    <property type="evidence" value="ECO:0007669"/>
    <property type="project" value="UniProtKB-SubCell"/>
</dbReference>
<keyword evidence="5 7" id="KW-1133">Transmembrane helix</keyword>
<evidence type="ECO:0000313" key="11">
    <source>
        <dbReference type="EMBL" id="CAB4840410.1"/>
    </source>
</evidence>
<dbReference type="PANTHER" id="PTHR30269:SF0">
    <property type="entry name" value="MEMBRANE TRANSPORTER PROTEIN YFCA-RELATED"/>
    <property type="match status" value="1"/>
</dbReference>
<proteinExistence type="predicted"/>
<keyword evidence="3" id="KW-1003">Cell membrane</keyword>
<keyword evidence="6 7" id="KW-0472">Membrane</keyword>
<feature type="transmembrane region" description="Helical" evidence="7">
    <location>
        <begin position="194"/>
        <end position="214"/>
    </location>
</feature>
<feature type="transmembrane region" description="Helical" evidence="7">
    <location>
        <begin position="72"/>
        <end position="94"/>
    </location>
</feature>
<feature type="transmembrane region" description="Helical" evidence="7">
    <location>
        <begin position="130"/>
        <end position="156"/>
    </location>
</feature>
<dbReference type="AlphaFoldDB" id="A0A6J7B5D9"/>
<dbReference type="InterPro" id="IPR052017">
    <property type="entry name" value="TSUP"/>
</dbReference>
<dbReference type="EMBL" id="CAFAZX010000008">
    <property type="protein sequence ID" value="CAB4840410.1"/>
    <property type="molecule type" value="Genomic_DNA"/>
</dbReference>
<organism evidence="11">
    <name type="scientific">freshwater metagenome</name>
    <dbReference type="NCBI Taxonomy" id="449393"/>
    <lineage>
        <taxon>unclassified sequences</taxon>
        <taxon>metagenomes</taxon>
        <taxon>ecological metagenomes</taxon>
    </lineage>
</organism>
<feature type="transmembrane region" description="Helical" evidence="7">
    <location>
        <begin position="220"/>
        <end position="239"/>
    </location>
</feature>
<keyword evidence="4 7" id="KW-0812">Transmembrane</keyword>
<protein>
    <submittedName>
        <fullName evidence="11">Unannotated protein</fullName>
    </submittedName>
</protein>
<dbReference type="Pfam" id="PF01925">
    <property type="entry name" value="TauE"/>
    <property type="match status" value="1"/>
</dbReference>
<evidence type="ECO:0000256" key="3">
    <source>
        <dbReference type="ARBA" id="ARBA00022475"/>
    </source>
</evidence>